<feature type="domain" description="SGNH hydrolase-type esterase" evidence="1">
    <location>
        <begin position="79"/>
        <end position="251"/>
    </location>
</feature>
<reference evidence="2 3" key="4">
    <citation type="journal article" date="2005" name="J. Mol. Biol.">
        <title>Genome comparison of Pseudomonas aeruginosa large phages.</title>
        <authorList>
            <person name="Hertveldt K."/>
            <person name="Lavigne R."/>
            <person name="Pleteneva E."/>
            <person name="Sernova N."/>
            <person name="Kurochkina L."/>
            <person name="Korchevskii R."/>
            <person name="Robben J."/>
            <person name="Mesyanzhinov V."/>
            <person name="Krylov V.N."/>
            <person name="Volckaert G."/>
        </authorList>
    </citation>
    <scope>NUCLEOTIDE SEQUENCE</scope>
</reference>
<evidence type="ECO:0000313" key="2">
    <source>
        <dbReference type="EMBL" id="CAG27251.1"/>
    </source>
</evidence>
<organism evidence="2 3">
    <name type="scientific">Pseudomonas phage EL</name>
    <dbReference type="NCBI Taxonomy" id="273133"/>
    <lineage>
        <taxon>Viruses</taxon>
        <taxon>Duplodnaviria</taxon>
        <taxon>Heunggongvirae</taxon>
        <taxon>Uroviricota</taxon>
        <taxon>Caudoviricetes</taxon>
        <taxon>Chimalliviridae</taxon>
        <taxon>Elvirus</taxon>
        <taxon>Elvirus EL</taxon>
    </lineage>
</organism>
<name>Q2Z0S4_9CAUD</name>
<evidence type="ECO:0000259" key="1">
    <source>
        <dbReference type="Pfam" id="PF13472"/>
    </source>
</evidence>
<reference evidence="2 3" key="3">
    <citation type="journal article" date="2004" name="Bioinformatics">
        <title>PHIRE, a deterministic approach to reveal regulatory elements in bacteriophage genomes.</title>
        <authorList>
            <person name="Lavigne R."/>
            <person name="Sun W.D."/>
            <person name="Volckaert G."/>
        </authorList>
    </citation>
    <scope>NUCLEOTIDE SEQUENCE [LARGE SCALE GENOMIC DNA]</scope>
</reference>
<dbReference type="PANTHER" id="PTHR30383">
    <property type="entry name" value="THIOESTERASE 1/PROTEASE 1/LYSOPHOSPHOLIPASE L1"/>
    <property type="match status" value="1"/>
</dbReference>
<reference evidence="2 3" key="1">
    <citation type="journal article" date="2002" name="Genetika">
        <title>Phenogenetic characterization of a group of giant Phi KZ-like bacteriophages of Pseudomonas aeruginosa].</title>
        <authorList>
            <person name="Burkal'tseva M.V."/>
            <person name="Krylov V.N."/>
            <person name="Pleteneva E.A."/>
            <person name="Shaburova O.V."/>
            <person name="Krylov S.V."/>
            <person name="Volckaert G."/>
            <person name="Sykilinda N.N."/>
            <person name="Kurochkina L.P."/>
            <person name="Mesyanzhinov V.V."/>
        </authorList>
    </citation>
    <scope>NUCLEOTIDE SEQUENCE [LARGE SCALE GENOMIC DNA]</scope>
</reference>
<dbReference type="KEGG" id="vg:5176692"/>
<evidence type="ECO:0000313" key="3">
    <source>
        <dbReference type="Proteomes" id="UP000001239"/>
    </source>
</evidence>
<sequence>MADNPVVINEQPGWVEPLLALMPDDKVEATEEGTGNANKQARVLDARTRYLKEEVNTLTTKVNAVSNDRLPFNRNIVVYGDSRAYQCVKGNVGLAFWTSAKTEGAVAFPDAMNAGVDGNTTSQQAQRLPQLLASLDKFDVIIHLGSGNDRLRNQTFNETINNLSEIYATLLANGKTVIVIAETPVEQAAIGLSDEQLAIHYQVHLWMLSELPKRGVIVVNPWDDMVEPGNVNKPLAGMLGDGVHPSPKGAEIIGNHVATAVSKLFKNTITLPTSYIPFSTTPPETAHFFGSINPNPLLIGNDGSAGDSGGATITTVEIASNTGIGGNRLIGLTVAITKETNPSGGEYQVMSFTGTPTGDQPTLGMEQDLPITNLTVGMKLVAQGRWAIQTDAEAVLQVGLELEVTYQNDQVQTVRSGQNTELNYPLRQGDLSGIFDTQILELASAPKTLKLRVVIVLKKGVAQTTTVRVGQLNTHLVFTP</sequence>
<dbReference type="InterPro" id="IPR036514">
    <property type="entry name" value="SGNH_hydro_sf"/>
</dbReference>
<dbReference type="Proteomes" id="UP000001239">
    <property type="component" value="Segment"/>
</dbReference>
<accession>Q2Z0S4</accession>
<dbReference type="InterPro" id="IPR051532">
    <property type="entry name" value="Ester_Hydrolysis_Enzymes"/>
</dbReference>
<proteinExistence type="predicted"/>
<dbReference type="GeneID" id="5176692"/>
<dbReference type="SUPFAM" id="SSF52266">
    <property type="entry name" value="SGNH hydrolase"/>
    <property type="match status" value="1"/>
</dbReference>
<reference evidence="2 3" key="2">
    <citation type="journal article" date="2003" name="Res. Microbiol.">
        <title>Myoviridae bacteriophages of Pseudomonas aeruginosa: a long and complex evolutionary pathway.</title>
        <authorList>
            <person name="Krylov V.N."/>
            <person name="Pleteneva E.A."/>
            <person name="Bourkalsteva M.V."/>
            <person name="Shaburova O.V."/>
            <person name="Volckaert G."/>
            <person name="Sykilinda N.N."/>
            <person name="Kurochkina L.P."/>
            <person name="Mesyanzhinov V.V."/>
        </authorList>
    </citation>
    <scope>NUCLEOTIDE SEQUENCE [LARGE SCALE GENOMIC DNA]</scope>
</reference>
<dbReference type="Pfam" id="PF13472">
    <property type="entry name" value="Lipase_GDSL_2"/>
    <property type="match status" value="1"/>
</dbReference>
<protein>
    <submittedName>
        <fullName evidence="2">Putative GDSL lipase family protein</fullName>
    </submittedName>
</protein>
<keyword evidence="3" id="KW-1185">Reference proteome</keyword>
<dbReference type="OrthoDB" id="21114at10239"/>
<dbReference type="Gene3D" id="3.40.50.1110">
    <property type="entry name" value="SGNH hydrolase"/>
    <property type="match status" value="1"/>
</dbReference>
<dbReference type="RefSeq" id="YP_418190.1">
    <property type="nucleotide sequence ID" value="NC_007623.1"/>
</dbReference>
<dbReference type="EMBL" id="AJ697969">
    <property type="protein sequence ID" value="CAG27251.1"/>
    <property type="molecule type" value="Genomic_DNA"/>
</dbReference>
<dbReference type="InterPro" id="IPR013830">
    <property type="entry name" value="SGNH_hydro"/>
</dbReference>
<dbReference type="CDD" id="cd00229">
    <property type="entry name" value="SGNH_hydrolase"/>
    <property type="match status" value="1"/>
</dbReference>